<dbReference type="GO" id="GO:0015628">
    <property type="term" value="P:protein secretion by the type II secretion system"/>
    <property type="evidence" value="ECO:0007669"/>
    <property type="project" value="InterPro"/>
</dbReference>
<dbReference type="GO" id="GO:0005886">
    <property type="term" value="C:plasma membrane"/>
    <property type="evidence" value="ECO:0007669"/>
    <property type="project" value="UniProtKB-SubCell"/>
</dbReference>
<evidence type="ECO:0000256" key="7">
    <source>
        <dbReference type="ARBA" id="ARBA00022927"/>
    </source>
</evidence>
<evidence type="ECO:0000256" key="2">
    <source>
        <dbReference type="ARBA" id="ARBA00010637"/>
    </source>
</evidence>
<feature type="transmembrane region" description="Helical" evidence="10">
    <location>
        <begin position="14"/>
        <end position="32"/>
    </location>
</feature>
<dbReference type="AlphaFoldDB" id="A0A1Y1QNX1"/>
<gene>
    <name evidence="11" type="ORF">BWK73_21040</name>
</gene>
<keyword evidence="7" id="KW-0653">Protein transport</keyword>
<evidence type="ECO:0000256" key="1">
    <source>
        <dbReference type="ARBA" id="ARBA00004377"/>
    </source>
</evidence>
<keyword evidence="5" id="KW-0997">Cell inner membrane</keyword>
<comment type="similarity">
    <text evidence="2">Belongs to the GSP M family.</text>
</comment>
<evidence type="ECO:0000256" key="6">
    <source>
        <dbReference type="ARBA" id="ARBA00022692"/>
    </source>
</evidence>
<keyword evidence="6 10" id="KW-0812">Transmembrane</keyword>
<keyword evidence="8 10" id="KW-1133">Transmembrane helix</keyword>
<evidence type="ECO:0000256" key="4">
    <source>
        <dbReference type="ARBA" id="ARBA00022475"/>
    </source>
</evidence>
<comment type="subcellular location">
    <subcellularLocation>
        <location evidence="1">Cell inner membrane</location>
        <topology evidence="1">Single-pass membrane protein</topology>
    </subcellularLocation>
</comment>
<keyword evidence="9 10" id="KW-0472">Membrane</keyword>
<reference evidence="11 12" key="1">
    <citation type="submission" date="2017-01" db="EMBL/GenBank/DDBJ databases">
        <title>Novel large sulfur bacteria in the metagenomes of groundwater-fed chemosynthetic microbial mats in the Lake Huron basin.</title>
        <authorList>
            <person name="Sharrar A.M."/>
            <person name="Flood B.E."/>
            <person name="Bailey J.V."/>
            <person name="Jones D.S."/>
            <person name="Biddanda B."/>
            <person name="Ruberg S.A."/>
            <person name="Marcus D.N."/>
            <person name="Dick G.J."/>
        </authorList>
    </citation>
    <scope>NUCLEOTIDE SEQUENCE [LARGE SCALE GENOMIC DNA]</scope>
    <source>
        <strain evidence="11">A8</strain>
    </source>
</reference>
<protein>
    <recommendedName>
        <fullName evidence="13">General secretion pathway protein M</fullName>
    </recommendedName>
</protein>
<evidence type="ECO:0000256" key="8">
    <source>
        <dbReference type="ARBA" id="ARBA00022989"/>
    </source>
</evidence>
<dbReference type="Proteomes" id="UP000192491">
    <property type="component" value="Unassembled WGS sequence"/>
</dbReference>
<organism evidence="11 12">
    <name type="scientific">Thiothrix lacustris</name>
    <dbReference type="NCBI Taxonomy" id="525917"/>
    <lineage>
        <taxon>Bacteria</taxon>
        <taxon>Pseudomonadati</taxon>
        <taxon>Pseudomonadota</taxon>
        <taxon>Gammaproteobacteria</taxon>
        <taxon>Thiotrichales</taxon>
        <taxon>Thiotrichaceae</taxon>
        <taxon>Thiothrix</taxon>
    </lineage>
</organism>
<dbReference type="SUPFAM" id="SSF103054">
    <property type="entry name" value="General secretion pathway protein M, EpsM"/>
    <property type="match status" value="1"/>
</dbReference>
<keyword evidence="4" id="KW-1003">Cell membrane</keyword>
<evidence type="ECO:0008006" key="13">
    <source>
        <dbReference type="Google" id="ProtNLM"/>
    </source>
</evidence>
<evidence type="ECO:0000313" key="12">
    <source>
        <dbReference type="Proteomes" id="UP000192491"/>
    </source>
</evidence>
<dbReference type="InterPro" id="IPR007690">
    <property type="entry name" value="T2SS_GspM"/>
</dbReference>
<evidence type="ECO:0000256" key="10">
    <source>
        <dbReference type="SAM" id="Phobius"/>
    </source>
</evidence>
<evidence type="ECO:0000313" key="11">
    <source>
        <dbReference type="EMBL" id="OQX10159.1"/>
    </source>
</evidence>
<sequence>MKVWWQNLNERERLWVTLAGVLVAAMLLWLTLGKALLGHYQLLQHDLTTAREVQQKMQQQRDTIMQARGKPAVAASGENLYAAVAGLLAQYQLDGAGSNSQEKDENAVSLTLTGKPFDAVIRFLAHLEREYGAYAVSMTLKPTDKGGLVDAEIQLKR</sequence>
<dbReference type="InterPro" id="IPR023229">
    <property type="entry name" value="T2SS_M_periplasmic_sf"/>
</dbReference>
<name>A0A1Y1QNX1_9GAMM</name>
<proteinExistence type="inferred from homology"/>
<evidence type="ECO:0000256" key="3">
    <source>
        <dbReference type="ARBA" id="ARBA00022448"/>
    </source>
</evidence>
<dbReference type="Gene3D" id="3.30.1360.100">
    <property type="entry name" value="General secretion pathway protein M, EpsM"/>
    <property type="match status" value="1"/>
</dbReference>
<comment type="caution">
    <text evidence="11">The sequence shown here is derived from an EMBL/GenBank/DDBJ whole genome shotgun (WGS) entry which is preliminary data.</text>
</comment>
<keyword evidence="3" id="KW-0813">Transport</keyword>
<dbReference type="EMBL" id="MTEJ01000121">
    <property type="protein sequence ID" value="OQX10159.1"/>
    <property type="molecule type" value="Genomic_DNA"/>
</dbReference>
<dbReference type="Pfam" id="PF04612">
    <property type="entry name" value="T2SSM"/>
    <property type="match status" value="1"/>
</dbReference>
<accession>A0A1Y1QNX1</accession>
<evidence type="ECO:0000256" key="5">
    <source>
        <dbReference type="ARBA" id="ARBA00022519"/>
    </source>
</evidence>
<dbReference type="GO" id="GO:0015627">
    <property type="term" value="C:type II protein secretion system complex"/>
    <property type="evidence" value="ECO:0007669"/>
    <property type="project" value="InterPro"/>
</dbReference>
<evidence type="ECO:0000256" key="9">
    <source>
        <dbReference type="ARBA" id="ARBA00023136"/>
    </source>
</evidence>